<evidence type="ECO:0000256" key="3">
    <source>
        <dbReference type="ARBA" id="ARBA00022777"/>
    </source>
</evidence>
<dbReference type="STRING" id="1603555.SU86_004665"/>
<evidence type="ECO:0000259" key="6">
    <source>
        <dbReference type="Pfam" id="PF01973"/>
    </source>
</evidence>
<evidence type="ECO:0000256" key="5">
    <source>
        <dbReference type="HAMAP-Rule" id="MF_02131"/>
    </source>
</evidence>
<reference evidence="7 8" key="1">
    <citation type="journal article" date="2016" name="Sci. Rep.">
        <title>A novel ammonia-oxidizing archaeon from wastewater treatment plant: Its enrichment, physiological and genomic characteristics.</title>
        <authorList>
            <person name="Li Y."/>
            <person name="Ding K."/>
            <person name="Wen X."/>
            <person name="Zhang B."/>
            <person name="Shen B."/>
            <person name="Yang Y."/>
        </authorList>
    </citation>
    <scope>NUCLEOTIDE SEQUENCE [LARGE SCALE GENOMIC DNA]</scope>
    <source>
        <strain evidence="7 8">SAT1</strain>
    </source>
</reference>
<dbReference type="GO" id="GO:0000287">
    <property type="term" value="F:magnesium ion binding"/>
    <property type="evidence" value="ECO:0007669"/>
    <property type="project" value="UniProtKB-UniRule"/>
</dbReference>
<keyword evidence="1 5" id="KW-0808">Transferase</keyword>
<gene>
    <name evidence="5" type="primary">mptE</name>
    <name evidence="7" type="ORF">SU86_004665</name>
</gene>
<proteinExistence type="inferred from homology"/>
<comment type="cofactor">
    <cofactor evidence="5">
        <name>Mg(2+)</name>
        <dbReference type="ChEBI" id="CHEBI:18420"/>
    </cofactor>
</comment>
<dbReference type="InterPro" id="IPR002826">
    <property type="entry name" value="MptE-like"/>
</dbReference>
<dbReference type="InterPro" id="IPR036759">
    <property type="entry name" value="TPK_catalytic_sf"/>
</dbReference>
<dbReference type="EC" id="2.7.6.3" evidence="5"/>
<dbReference type="GO" id="GO:0004788">
    <property type="term" value="F:thiamine diphosphokinase activity"/>
    <property type="evidence" value="ECO:0007669"/>
    <property type="project" value="InterPro"/>
</dbReference>
<evidence type="ECO:0000256" key="4">
    <source>
        <dbReference type="ARBA" id="ARBA00022840"/>
    </source>
</evidence>
<evidence type="ECO:0000256" key="1">
    <source>
        <dbReference type="ARBA" id="ARBA00022679"/>
    </source>
</evidence>
<dbReference type="GO" id="GO:0016301">
    <property type="term" value="F:kinase activity"/>
    <property type="evidence" value="ECO:0007669"/>
    <property type="project" value="UniProtKB-KW"/>
</dbReference>
<dbReference type="PANTHER" id="PTHR39648">
    <property type="entry name" value="6-HYDROXYMETHYL-7,8-DIHYDROPTERIN PYROPHOSPHOKINASE"/>
    <property type="match status" value="1"/>
</dbReference>
<dbReference type="SUPFAM" id="SSF63999">
    <property type="entry name" value="Thiamin pyrophosphokinase, catalytic domain"/>
    <property type="match status" value="1"/>
</dbReference>
<dbReference type="InterPro" id="IPR027510">
    <property type="entry name" value="HMPDK_MptE"/>
</dbReference>
<feature type="domain" description="6-hydroxymethylpterin diphosphokinase MptE-like" evidence="6">
    <location>
        <begin position="39"/>
        <end position="182"/>
    </location>
</feature>
<comment type="function">
    <text evidence="5">Catalyzes the transfer of diphosphate from ATP to 6-hydroxymethyl-7,8-dihydropterin (6-HMD), leading to 6-hydroxymethyl-7,8-dihydropterin diphosphate (6-HMDP).</text>
</comment>
<dbReference type="Pfam" id="PF01973">
    <property type="entry name" value="MptE-like"/>
    <property type="match status" value="1"/>
</dbReference>
<evidence type="ECO:0000313" key="7">
    <source>
        <dbReference type="EMBL" id="AJZ76642.1"/>
    </source>
</evidence>
<dbReference type="PANTHER" id="PTHR39648:SF1">
    <property type="entry name" value="6-HYDROXYMETHYL-7,8-DIHYDROPTERIN PYROPHOSPHOKINASE"/>
    <property type="match status" value="1"/>
</dbReference>
<organism evidence="7 8">
    <name type="scientific">Candidatus Nitrosotenuis cloacae</name>
    <dbReference type="NCBI Taxonomy" id="1603555"/>
    <lineage>
        <taxon>Archaea</taxon>
        <taxon>Nitrososphaerota</taxon>
        <taxon>Candidatus Nitrosotenuis</taxon>
    </lineage>
</organism>
<comment type="similarity">
    <text evidence="5">Belongs to the archaeal 6-HMPDK family.</text>
</comment>
<dbReference type="HAMAP" id="MF_02131">
    <property type="entry name" value="HMPDK_arch"/>
    <property type="match status" value="1"/>
</dbReference>
<keyword evidence="8" id="KW-1185">Reference proteome</keyword>
<dbReference type="KEGG" id="tah:SU86_004665"/>
<keyword evidence="5" id="KW-0460">Magnesium</keyword>
<dbReference type="GO" id="GO:0005524">
    <property type="term" value="F:ATP binding"/>
    <property type="evidence" value="ECO:0007669"/>
    <property type="project" value="UniProtKB-UniRule"/>
</dbReference>
<name>A0A3G1B3C6_9ARCH</name>
<dbReference type="GO" id="GO:0003848">
    <property type="term" value="F:2-amino-4-hydroxy-6-hydroxymethyldihydropteridine diphosphokinase activity"/>
    <property type="evidence" value="ECO:0007669"/>
    <property type="project" value="UniProtKB-UniRule"/>
</dbReference>
<dbReference type="AlphaFoldDB" id="A0A3G1B3C6"/>
<sequence>MMITGWNSKYRKIIQEFGYKIQDDRKAAVMLNSILHRQFSAQKLKKTIQGKPIFVVGSGPSLKSALPALKKHKDVIKICADTALSFLVKNGIKPHIIITDLDGDADLIKKISKTSVIIVHAHGDNITKLETVRDFKNCIGTTQTEKIGKIENFGGFTDGDRCVFLANHFGASRIFLFGMDFGPKIGVHSKTKKSERKIKLKKLEYAEMLLEWLAKKTRSELYTLSKPPKGFKRINYKELEIYASS</sequence>
<keyword evidence="4 5" id="KW-0067">ATP-binding</keyword>
<comment type="catalytic activity">
    <reaction evidence="5">
        <text>6-hydroxymethyl-7,8-dihydropterin + ATP = (7,8-dihydropterin-6-yl)methyl diphosphate + AMP + H(+)</text>
        <dbReference type="Rhea" id="RHEA:11412"/>
        <dbReference type="ChEBI" id="CHEBI:15378"/>
        <dbReference type="ChEBI" id="CHEBI:30616"/>
        <dbReference type="ChEBI" id="CHEBI:44841"/>
        <dbReference type="ChEBI" id="CHEBI:72950"/>
        <dbReference type="ChEBI" id="CHEBI:456215"/>
        <dbReference type="EC" id="2.7.6.3"/>
    </reaction>
</comment>
<evidence type="ECO:0000313" key="8">
    <source>
        <dbReference type="Proteomes" id="UP000266745"/>
    </source>
</evidence>
<dbReference type="EMBL" id="CP011097">
    <property type="protein sequence ID" value="AJZ76642.1"/>
    <property type="molecule type" value="Genomic_DNA"/>
</dbReference>
<keyword evidence="3 5" id="KW-0418">Kinase</keyword>
<dbReference type="GO" id="GO:0009229">
    <property type="term" value="P:thiamine diphosphate biosynthetic process"/>
    <property type="evidence" value="ECO:0007669"/>
    <property type="project" value="InterPro"/>
</dbReference>
<dbReference type="OrthoDB" id="34207at2157"/>
<protein>
    <recommendedName>
        <fullName evidence="5">6-hydroxymethyl-7,8-dihydropterin pyrophosphokinase</fullName>
        <shortName evidence="5">HPPK</shortName>
        <ecNumber evidence="5">2.7.6.3</ecNumber>
    </recommendedName>
    <alternativeName>
        <fullName evidence="5">2-amino-4-hydroxy-6-hydroxymethyldihydropteridine pyrophosphokinase</fullName>
    </alternativeName>
    <alternativeName>
        <fullName evidence="5">6-hydroxymethyl-7,8-dihydropterin diphosphokinase</fullName>
        <shortName evidence="5">6-HMPDK</shortName>
    </alternativeName>
    <alternativeName>
        <fullName evidence="5">7,8-dihydro-6-hydroxymethylpterin diphosphokinase</fullName>
    </alternativeName>
    <alternativeName>
        <fullName evidence="5">7,8-dihydro-6-hydroxymethylpterin pyrophosphokinase</fullName>
        <shortName evidence="5">PPPK</shortName>
    </alternativeName>
</protein>
<dbReference type="Gene3D" id="3.40.50.10240">
    <property type="entry name" value="Thiamin pyrophosphokinase, catalytic domain"/>
    <property type="match status" value="1"/>
</dbReference>
<dbReference type="Proteomes" id="UP000266745">
    <property type="component" value="Chromosome"/>
</dbReference>
<evidence type="ECO:0000256" key="2">
    <source>
        <dbReference type="ARBA" id="ARBA00022741"/>
    </source>
</evidence>
<accession>A0A3G1B3C6</accession>
<keyword evidence="2 5" id="KW-0547">Nucleotide-binding</keyword>